<evidence type="ECO:0000313" key="6">
    <source>
        <dbReference type="Proteomes" id="UP000277424"/>
    </source>
</evidence>
<comment type="similarity">
    <text evidence="1">Belongs to the polyphosphate kinase 2 (PPK2) family. Class I subfamily.</text>
</comment>
<comment type="caution">
    <text evidence="5">The sequence shown here is derived from an EMBL/GenBank/DDBJ whole genome shotgun (WGS) entry which is preliminary data.</text>
</comment>
<protein>
    <submittedName>
        <fullName evidence="5">Polyphosphate kinase 2 (PPK2 family)</fullName>
    </submittedName>
</protein>
<evidence type="ECO:0000259" key="4">
    <source>
        <dbReference type="Pfam" id="PF03976"/>
    </source>
</evidence>
<dbReference type="GO" id="GO:0008976">
    <property type="term" value="F:polyphosphate kinase activity"/>
    <property type="evidence" value="ECO:0007669"/>
    <property type="project" value="InterPro"/>
</dbReference>
<sequence length="278" mass="32178">MSKKKDKPEAGGFLIRGRPDLDRLANDHHVSDAAFEKRIKPLQETLQRLQQAYLGSRERAVIVLEGWDTAGKGGLVRRLGWTFDPRSFKVHSIAAPNAIEARQHYLQRFWEKLPLHGQITVFDRSWYGRVLVERVENLTPEPAWQRAYEEINAFERMLVDDGVRLVKLFLHISREEQAKRFRDRMENPLKRWKLSYEDFRNHALWDGYRAAIEEMVERTSTEGAPWHVVPSNDKPFSRLAAMEIIAGRLGQGVDVTPRELDAEFRYLAEKTLGSGNSG</sequence>
<feature type="domain" description="Polyphosphate kinase-2-related" evidence="4">
    <location>
        <begin position="31"/>
        <end position="247"/>
    </location>
</feature>
<dbReference type="InterPro" id="IPR016898">
    <property type="entry name" value="Polyphosphate_phosphotransfera"/>
</dbReference>
<keyword evidence="3 5" id="KW-0418">Kinase</keyword>
<evidence type="ECO:0000256" key="1">
    <source>
        <dbReference type="ARBA" id="ARBA00009924"/>
    </source>
</evidence>
<gene>
    <name evidence="5" type="ORF">BCL74_1438</name>
</gene>
<evidence type="ECO:0000313" key="5">
    <source>
        <dbReference type="EMBL" id="RKQ73649.1"/>
    </source>
</evidence>
<dbReference type="Pfam" id="PF03976">
    <property type="entry name" value="PPK2"/>
    <property type="match status" value="1"/>
</dbReference>
<evidence type="ECO:0000256" key="2">
    <source>
        <dbReference type="ARBA" id="ARBA00022679"/>
    </source>
</evidence>
<dbReference type="EMBL" id="RBIG01000001">
    <property type="protein sequence ID" value="RKQ73649.1"/>
    <property type="molecule type" value="Genomic_DNA"/>
</dbReference>
<organism evidence="5 6">
    <name type="scientific">Oceanibaculum indicum</name>
    <dbReference type="NCBI Taxonomy" id="526216"/>
    <lineage>
        <taxon>Bacteria</taxon>
        <taxon>Pseudomonadati</taxon>
        <taxon>Pseudomonadota</taxon>
        <taxon>Alphaproteobacteria</taxon>
        <taxon>Rhodospirillales</taxon>
        <taxon>Oceanibaculaceae</taxon>
        <taxon>Oceanibaculum</taxon>
    </lineage>
</organism>
<dbReference type="InterPro" id="IPR022488">
    <property type="entry name" value="PPK2-related"/>
</dbReference>
<dbReference type="Proteomes" id="UP000277424">
    <property type="component" value="Unassembled WGS sequence"/>
</dbReference>
<dbReference type="AlphaFoldDB" id="A0A420WRN0"/>
<dbReference type="PANTHER" id="PTHR34383:SF3">
    <property type="entry name" value="POLYPHOSPHATE:AMP PHOSPHOTRANSFERASE"/>
    <property type="match status" value="1"/>
</dbReference>
<dbReference type="InterPro" id="IPR027417">
    <property type="entry name" value="P-loop_NTPase"/>
</dbReference>
<dbReference type="OrthoDB" id="9775224at2"/>
<keyword evidence="2" id="KW-0808">Transferase</keyword>
<name>A0A420WRN0_9PROT</name>
<accession>A0A420WRN0</accession>
<dbReference type="PANTHER" id="PTHR34383">
    <property type="entry name" value="POLYPHOSPHATE:AMP PHOSPHOTRANSFERASE-RELATED"/>
    <property type="match status" value="1"/>
</dbReference>
<dbReference type="SUPFAM" id="SSF52540">
    <property type="entry name" value="P-loop containing nucleoside triphosphate hydrolases"/>
    <property type="match status" value="1"/>
</dbReference>
<evidence type="ECO:0000256" key="3">
    <source>
        <dbReference type="ARBA" id="ARBA00022777"/>
    </source>
</evidence>
<reference evidence="5 6" key="1">
    <citation type="submission" date="2018-10" db="EMBL/GenBank/DDBJ databases">
        <title>Comparative analysis of microorganisms from saline springs in Andes Mountain Range, Colombia.</title>
        <authorList>
            <person name="Rubin E."/>
        </authorList>
    </citation>
    <scope>NUCLEOTIDE SEQUENCE [LARGE SCALE GENOMIC DNA]</scope>
    <source>
        <strain evidence="5 6">USBA 36</strain>
    </source>
</reference>
<proteinExistence type="inferred from homology"/>
<dbReference type="Gene3D" id="3.40.50.300">
    <property type="entry name" value="P-loop containing nucleotide triphosphate hydrolases"/>
    <property type="match status" value="1"/>
</dbReference>
<dbReference type="RefSeq" id="WP_121218635.1">
    <property type="nucleotide sequence ID" value="NZ_RBIG01000001.1"/>
</dbReference>
<dbReference type="PIRSF" id="PIRSF028756">
    <property type="entry name" value="PPK2_prd"/>
    <property type="match status" value="1"/>
</dbReference>